<sequence>MAFVGLTNLCPPAFIYLVLSGIAMIVMVLQNIGSEDVYCVGTYHCTVNSVTLVFIIKVIYILFWTWLLNIICKSGAEGISWFLVLFPFVLFFIFILVFLFDDFSYEGKSYCGWLPMSVRPYVGC</sequence>
<dbReference type="EMBL" id="MN740389">
    <property type="protein sequence ID" value="QHU03781.1"/>
    <property type="molecule type" value="Genomic_DNA"/>
</dbReference>
<accession>A0A6C0JFS7</accession>
<organism evidence="2">
    <name type="scientific">viral metagenome</name>
    <dbReference type="NCBI Taxonomy" id="1070528"/>
    <lineage>
        <taxon>unclassified sequences</taxon>
        <taxon>metagenomes</taxon>
        <taxon>organismal metagenomes</taxon>
    </lineage>
</organism>
<evidence type="ECO:0000313" key="2">
    <source>
        <dbReference type="EMBL" id="QHU03781.1"/>
    </source>
</evidence>
<keyword evidence="1" id="KW-0472">Membrane</keyword>
<keyword evidence="1" id="KW-1133">Transmembrane helix</keyword>
<feature type="transmembrane region" description="Helical" evidence="1">
    <location>
        <begin position="45"/>
        <end position="67"/>
    </location>
</feature>
<name>A0A6C0JFS7_9ZZZZ</name>
<proteinExistence type="predicted"/>
<feature type="transmembrane region" description="Helical" evidence="1">
    <location>
        <begin position="79"/>
        <end position="100"/>
    </location>
</feature>
<reference evidence="2" key="1">
    <citation type="journal article" date="2020" name="Nature">
        <title>Giant virus diversity and host interactions through global metagenomics.</title>
        <authorList>
            <person name="Schulz F."/>
            <person name="Roux S."/>
            <person name="Paez-Espino D."/>
            <person name="Jungbluth S."/>
            <person name="Walsh D.A."/>
            <person name="Denef V.J."/>
            <person name="McMahon K.D."/>
            <person name="Konstantinidis K.T."/>
            <person name="Eloe-Fadrosh E.A."/>
            <person name="Kyrpides N.C."/>
            <person name="Woyke T."/>
        </authorList>
    </citation>
    <scope>NUCLEOTIDE SEQUENCE</scope>
    <source>
        <strain evidence="2">GVMAG-M-3300027708-20</strain>
    </source>
</reference>
<feature type="transmembrane region" description="Helical" evidence="1">
    <location>
        <begin position="13"/>
        <end position="33"/>
    </location>
</feature>
<keyword evidence="1" id="KW-0812">Transmembrane</keyword>
<dbReference type="AlphaFoldDB" id="A0A6C0JFS7"/>
<protein>
    <submittedName>
        <fullName evidence="2">Uncharacterized protein</fullName>
    </submittedName>
</protein>
<evidence type="ECO:0000256" key="1">
    <source>
        <dbReference type="SAM" id="Phobius"/>
    </source>
</evidence>